<dbReference type="eggNOG" id="COG0596">
    <property type="taxonomic scope" value="Bacteria"/>
</dbReference>
<evidence type="ECO:0000259" key="1">
    <source>
        <dbReference type="Pfam" id="PF00561"/>
    </source>
</evidence>
<feature type="domain" description="AB hydrolase-1" evidence="1">
    <location>
        <begin position="29"/>
        <end position="255"/>
    </location>
</feature>
<organism evidence="2 3">
    <name type="scientific">Advenella kashmirensis W13003</name>
    <dbReference type="NCBI Taxonomy" id="1424334"/>
    <lineage>
        <taxon>Bacteria</taxon>
        <taxon>Pseudomonadati</taxon>
        <taxon>Pseudomonadota</taxon>
        <taxon>Betaproteobacteria</taxon>
        <taxon>Burkholderiales</taxon>
        <taxon>Alcaligenaceae</taxon>
    </lineage>
</organism>
<dbReference type="InterPro" id="IPR029058">
    <property type="entry name" value="AB_hydrolase_fold"/>
</dbReference>
<dbReference type="SUPFAM" id="SSF53474">
    <property type="entry name" value="alpha/beta-Hydrolases"/>
    <property type="match status" value="1"/>
</dbReference>
<dbReference type="InterPro" id="IPR050266">
    <property type="entry name" value="AB_hydrolase_sf"/>
</dbReference>
<comment type="caution">
    <text evidence="2">The sequence shown here is derived from an EMBL/GenBank/DDBJ whole genome shotgun (WGS) entry which is preliminary data.</text>
</comment>
<protein>
    <submittedName>
        <fullName evidence="2">3-oxoadipate enol-lactonase</fullName>
    </submittedName>
</protein>
<dbReference type="PATRIC" id="fig|1424334.3.peg.174"/>
<dbReference type="PRINTS" id="PR00111">
    <property type="entry name" value="ABHYDROLASE"/>
</dbReference>
<dbReference type="PANTHER" id="PTHR43798:SF29">
    <property type="entry name" value="AB HYDROLASE-1 DOMAIN-CONTAINING PROTEIN"/>
    <property type="match status" value="1"/>
</dbReference>
<dbReference type="AlphaFoldDB" id="V8QXN8"/>
<dbReference type="Gene3D" id="3.40.50.1820">
    <property type="entry name" value="alpha/beta hydrolase"/>
    <property type="match status" value="1"/>
</dbReference>
<dbReference type="PANTHER" id="PTHR43798">
    <property type="entry name" value="MONOACYLGLYCEROL LIPASE"/>
    <property type="match status" value="1"/>
</dbReference>
<dbReference type="EMBL" id="AYXT01000001">
    <property type="protein sequence ID" value="ETF03794.1"/>
    <property type="molecule type" value="Genomic_DNA"/>
</dbReference>
<proteinExistence type="predicted"/>
<keyword evidence="3" id="KW-1185">Reference proteome</keyword>
<dbReference type="Pfam" id="PF00561">
    <property type="entry name" value="Abhydrolase_1"/>
    <property type="match status" value="1"/>
</dbReference>
<gene>
    <name evidence="2" type="ORF">W822_00820</name>
</gene>
<dbReference type="HOGENOM" id="CLU_020336_50_3_4"/>
<dbReference type="RefSeq" id="WP_024003235.1">
    <property type="nucleotide sequence ID" value="NZ_KI650979.1"/>
</dbReference>
<dbReference type="Proteomes" id="UP000018733">
    <property type="component" value="Unassembled WGS sequence"/>
</dbReference>
<dbReference type="InterPro" id="IPR000073">
    <property type="entry name" value="AB_hydrolase_1"/>
</dbReference>
<name>V8QXN8_9BURK</name>
<evidence type="ECO:0000313" key="2">
    <source>
        <dbReference type="EMBL" id="ETF03794.1"/>
    </source>
</evidence>
<evidence type="ECO:0000313" key="3">
    <source>
        <dbReference type="Proteomes" id="UP000018733"/>
    </source>
</evidence>
<sequence>MIDALERHTIRGVTAELAVYLQGPQDGTPVIMTHSILSSSAMWDEQAILLAEKGFRVIRFDTAGHGKSSAPAAIFTMDELAADTVAVLEALDIRSAHYVGLSLGGMSGFGFGILHSGCALSLVLCDARADAPAEVALPWDDRIALAEQHASCAPLADPTIARWFGESFLKKRPDVGERFRSIARHTSVQGFVCSALAIQSLNYLGDVGNIEAPTTFIVGANDGVLPEAMRDIQARVSGSALDVIPNAGHLPNIDQPDAFNAALMRHFERLAV</sequence>
<accession>V8QXN8</accession>
<dbReference type="STRING" id="1424334.W822_00820"/>
<reference evidence="2 3" key="1">
    <citation type="journal article" date="2014" name="Genome Announc.">
        <title>Draft Genome Sequence of Advenella kashmirensis Strain W13003, a Polycyclic Aromatic Hydrocarbon-Degrading Bacterium.</title>
        <authorList>
            <person name="Wang X."/>
            <person name="Jin D."/>
            <person name="Zhou L."/>
            <person name="Wu L."/>
            <person name="An W."/>
            <person name="Zhao L."/>
        </authorList>
    </citation>
    <scope>NUCLEOTIDE SEQUENCE [LARGE SCALE GENOMIC DNA]</scope>
    <source>
        <strain evidence="2 3">W13003</strain>
    </source>
</reference>
<dbReference type="OrthoDB" id="9793083at2"/>